<proteinExistence type="predicted"/>
<dbReference type="OrthoDB" id="1732656at2759"/>
<evidence type="ECO:0000313" key="1">
    <source>
        <dbReference type="EMBL" id="PON32002.1"/>
    </source>
</evidence>
<gene>
    <name evidence="1" type="ORF">PanWU01x14_365120</name>
</gene>
<accession>A0A2P5A639</accession>
<dbReference type="AlphaFoldDB" id="A0A2P5A639"/>
<reference evidence="2" key="1">
    <citation type="submission" date="2016-06" db="EMBL/GenBank/DDBJ databases">
        <title>Parallel loss of symbiosis genes in relatives of nitrogen-fixing non-legume Parasponia.</title>
        <authorList>
            <person name="Van Velzen R."/>
            <person name="Holmer R."/>
            <person name="Bu F."/>
            <person name="Rutten L."/>
            <person name="Van Zeijl A."/>
            <person name="Liu W."/>
            <person name="Santuari L."/>
            <person name="Cao Q."/>
            <person name="Sharma T."/>
            <person name="Shen D."/>
            <person name="Roswanjaya Y."/>
            <person name="Wardhani T."/>
            <person name="Kalhor M.S."/>
            <person name="Jansen J."/>
            <person name="Van den Hoogen J."/>
            <person name="Gungor B."/>
            <person name="Hartog M."/>
            <person name="Hontelez J."/>
            <person name="Verver J."/>
            <person name="Yang W.-C."/>
            <person name="Schijlen E."/>
            <person name="Repin R."/>
            <person name="Schilthuizen M."/>
            <person name="Schranz E."/>
            <person name="Heidstra R."/>
            <person name="Miyata K."/>
            <person name="Fedorova E."/>
            <person name="Kohlen W."/>
            <person name="Bisseling T."/>
            <person name="Smit S."/>
            <person name="Geurts R."/>
        </authorList>
    </citation>
    <scope>NUCLEOTIDE SEQUENCE [LARGE SCALE GENOMIC DNA]</scope>
    <source>
        <strain evidence="2">cv. WU1-14</strain>
    </source>
</reference>
<dbReference type="Proteomes" id="UP000237105">
    <property type="component" value="Unassembled WGS sequence"/>
</dbReference>
<organism evidence="1 2">
    <name type="scientific">Parasponia andersonii</name>
    <name type="common">Sponia andersonii</name>
    <dbReference type="NCBI Taxonomy" id="3476"/>
    <lineage>
        <taxon>Eukaryota</taxon>
        <taxon>Viridiplantae</taxon>
        <taxon>Streptophyta</taxon>
        <taxon>Embryophyta</taxon>
        <taxon>Tracheophyta</taxon>
        <taxon>Spermatophyta</taxon>
        <taxon>Magnoliopsida</taxon>
        <taxon>eudicotyledons</taxon>
        <taxon>Gunneridae</taxon>
        <taxon>Pentapetalae</taxon>
        <taxon>rosids</taxon>
        <taxon>fabids</taxon>
        <taxon>Rosales</taxon>
        <taxon>Cannabaceae</taxon>
        <taxon>Parasponia</taxon>
    </lineage>
</organism>
<evidence type="ECO:0000313" key="2">
    <source>
        <dbReference type="Proteomes" id="UP000237105"/>
    </source>
</evidence>
<protein>
    <recommendedName>
        <fullName evidence="3">Reverse transcriptase</fullName>
    </recommendedName>
</protein>
<keyword evidence="2" id="KW-1185">Reference proteome</keyword>
<sequence>MDIILDKVQPKVTCDMNGYLIHLYSSKEVYMVVKDMGSDKSPSLDGLSAMFYQNCWHIIGLSVIRVVLDLLYGYANSHSVNSTLVVLIPKV</sequence>
<evidence type="ECO:0008006" key="3">
    <source>
        <dbReference type="Google" id="ProtNLM"/>
    </source>
</evidence>
<dbReference type="EMBL" id="JXTB01000883">
    <property type="protein sequence ID" value="PON32002.1"/>
    <property type="molecule type" value="Genomic_DNA"/>
</dbReference>
<name>A0A2P5A639_PARAD</name>
<comment type="caution">
    <text evidence="1">The sequence shown here is derived from an EMBL/GenBank/DDBJ whole genome shotgun (WGS) entry which is preliminary data.</text>
</comment>